<dbReference type="RefSeq" id="WP_073164169.1">
    <property type="nucleotide sequence ID" value="NZ_FQZE01000001.1"/>
</dbReference>
<dbReference type="InterPro" id="IPR012910">
    <property type="entry name" value="Plug_dom"/>
</dbReference>
<comment type="subcellular location">
    <subcellularLocation>
        <location evidence="1 8">Cell outer membrane</location>
        <topology evidence="1 8">Multi-pass membrane protein</topology>
    </subcellularLocation>
</comment>
<dbReference type="Pfam" id="PF13715">
    <property type="entry name" value="CarbopepD_reg_2"/>
    <property type="match status" value="1"/>
</dbReference>
<evidence type="ECO:0000256" key="1">
    <source>
        <dbReference type="ARBA" id="ARBA00004571"/>
    </source>
</evidence>
<dbReference type="Pfam" id="PF07715">
    <property type="entry name" value="Plug"/>
    <property type="match status" value="1"/>
</dbReference>
<accession>A0A1M6AGK1</accession>
<evidence type="ECO:0000256" key="9">
    <source>
        <dbReference type="RuleBase" id="RU003357"/>
    </source>
</evidence>
<dbReference type="InterPro" id="IPR036942">
    <property type="entry name" value="Beta-barrel_TonB_sf"/>
</dbReference>
<name>A0A1M6AGK1_9BACT</name>
<keyword evidence="4 8" id="KW-0812">Transmembrane</keyword>
<dbReference type="AlphaFoldDB" id="A0A1M6AGK1"/>
<dbReference type="InterPro" id="IPR039426">
    <property type="entry name" value="TonB-dep_rcpt-like"/>
</dbReference>
<dbReference type="InterPro" id="IPR000531">
    <property type="entry name" value="Beta-barrel_TonB"/>
</dbReference>
<evidence type="ECO:0000259" key="11">
    <source>
        <dbReference type="Pfam" id="PF00593"/>
    </source>
</evidence>
<feature type="chain" id="PRO_5012432136" evidence="10">
    <location>
        <begin position="26"/>
        <end position="987"/>
    </location>
</feature>
<comment type="similarity">
    <text evidence="8 9">Belongs to the TonB-dependent receptor family.</text>
</comment>
<keyword evidence="6 8" id="KW-0472">Membrane</keyword>
<dbReference type="InterPro" id="IPR023997">
    <property type="entry name" value="TonB-dep_OMP_SusC/RagA_CS"/>
</dbReference>
<dbReference type="NCBIfam" id="TIGR04057">
    <property type="entry name" value="SusC_RagA_signa"/>
    <property type="match status" value="1"/>
</dbReference>
<keyword evidence="7 8" id="KW-0998">Cell outer membrane</keyword>
<evidence type="ECO:0000256" key="4">
    <source>
        <dbReference type="ARBA" id="ARBA00022692"/>
    </source>
</evidence>
<dbReference type="SUPFAM" id="SSF56935">
    <property type="entry name" value="Porins"/>
    <property type="match status" value="1"/>
</dbReference>
<evidence type="ECO:0000256" key="8">
    <source>
        <dbReference type="PROSITE-ProRule" id="PRU01360"/>
    </source>
</evidence>
<dbReference type="FunFam" id="2.60.40.1120:FF:000003">
    <property type="entry name" value="Outer membrane protein Omp121"/>
    <property type="match status" value="1"/>
</dbReference>
<evidence type="ECO:0000313" key="14">
    <source>
        <dbReference type="Proteomes" id="UP000184050"/>
    </source>
</evidence>
<organism evidence="13 14">
    <name type="scientific">Tangfeifania diversioriginum</name>
    <dbReference type="NCBI Taxonomy" id="1168035"/>
    <lineage>
        <taxon>Bacteria</taxon>
        <taxon>Pseudomonadati</taxon>
        <taxon>Bacteroidota</taxon>
        <taxon>Bacteroidia</taxon>
        <taxon>Marinilabiliales</taxon>
        <taxon>Prolixibacteraceae</taxon>
        <taxon>Tangfeifania</taxon>
    </lineage>
</organism>
<dbReference type="InterPro" id="IPR037066">
    <property type="entry name" value="Plug_dom_sf"/>
</dbReference>
<dbReference type="NCBIfam" id="TIGR04056">
    <property type="entry name" value="OMP_RagA_SusC"/>
    <property type="match status" value="1"/>
</dbReference>
<dbReference type="InterPro" id="IPR008969">
    <property type="entry name" value="CarboxyPept-like_regulatory"/>
</dbReference>
<dbReference type="Gene3D" id="2.40.170.20">
    <property type="entry name" value="TonB-dependent receptor, beta-barrel domain"/>
    <property type="match status" value="1"/>
</dbReference>
<dbReference type="Proteomes" id="UP000184050">
    <property type="component" value="Unassembled WGS sequence"/>
</dbReference>
<proteinExistence type="inferred from homology"/>
<protein>
    <submittedName>
        <fullName evidence="13">Iron complex outermembrane recepter protein</fullName>
    </submittedName>
</protein>
<evidence type="ECO:0000256" key="6">
    <source>
        <dbReference type="ARBA" id="ARBA00023136"/>
    </source>
</evidence>
<dbReference type="GO" id="GO:0009279">
    <property type="term" value="C:cell outer membrane"/>
    <property type="evidence" value="ECO:0007669"/>
    <property type="project" value="UniProtKB-SubCell"/>
</dbReference>
<dbReference type="STRING" id="1168035.SAMN05444280_101190"/>
<dbReference type="Gene3D" id="2.170.130.10">
    <property type="entry name" value="TonB-dependent receptor, plug domain"/>
    <property type="match status" value="1"/>
</dbReference>
<evidence type="ECO:0000256" key="3">
    <source>
        <dbReference type="ARBA" id="ARBA00022452"/>
    </source>
</evidence>
<keyword evidence="2 8" id="KW-0813">Transport</keyword>
<evidence type="ECO:0000256" key="10">
    <source>
        <dbReference type="SAM" id="SignalP"/>
    </source>
</evidence>
<evidence type="ECO:0000256" key="5">
    <source>
        <dbReference type="ARBA" id="ARBA00023077"/>
    </source>
</evidence>
<feature type="signal peptide" evidence="10">
    <location>
        <begin position="1"/>
        <end position="25"/>
    </location>
</feature>
<gene>
    <name evidence="13" type="ORF">SAMN05444280_101190</name>
</gene>
<keyword evidence="10" id="KW-0732">Signal</keyword>
<sequence length="987" mass="109514">MNIIRKNLKLLLFLVAFLTFLTGYAQQKTITGEVADAETGEPLPGVTIVVKGTTRGTITNVDGQFSVDVEPGQTLGFSFIGYTPQEVVVGTEDVLSVQLTQSIEALGEVVVIGYGQVKKEDATGSVQAVNTDDFNPGAITSPQELVSGKIAGVQITTGGGSPGEGATIRIRGGSSLSASNDPLIVIDGVPVDNDGISGMKNPLNSIHPSDIETFTVLKDASATAIYGSRASNGVIIITTKKGRKGTPLSVSYNQYFSVSAKYNEVPSLSADEFRSLVQERYANNPNAINLLGNTETNWQDEVYKTALGQDHNLSLTGNIKELPFRASVGYSNQEGILKTDRMERVTGSLGINPSFFDDHLRMNLNVKGMLVNNIFANRGAIGSAASFDPTQEVYNGSPYGGYFTWVQQNGDPIPIANMNPVAQLNMRDDQSTVRRSIGNAEIDYRFHFFPDLRANLNMGYDISDSEGTILVPENAPWAYDKLKGGGENTEYTQDKRNSLLDFYLNYVKDVDAIDSRFDIMGGYSWQHFWRAGTSLTQNASQTETTSDTDYETENYLVSFFGRLNYTFKERYLATFTVRQDGSSRFSPDTRWGLFPSVALAWQIAEESFLADSETVSDLKLRLGYGVTGQQNISDNDYPYMPRYTYSGNQARYQFGDQFYTTIRPEGYDANIKWEETTTYNIGLDYGFLNNRISGGIDAYYRVTDDLINFIPVPAGTNLTNQILTNVGDLENRGIEFSINAIPVSKENFSWDIGFNVSYNENEITKLTAYDDPTYIGVEVGGISGAVGNNIQIHSVGYPANSFFVYEQVYDQAGSPIEGLYVDRNGDGVITNDDKYRYKKPAPDAFYGFSSKINYKNWDFAFNGRGNIGNYVYNNVWSGQATFNNLYNSAGYLNNLNESVFDSGFENPKYWSDYYIRNASFVRLDNISLGYTFSNFYQERMNIRLYGTVQNVLVITDYEGLDPEVGNGIDNNIYPRPRTYMMGVSINF</sequence>
<evidence type="ECO:0000313" key="13">
    <source>
        <dbReference type="EMBL" id="SHI35353.1"/>
    </source>
</evidence>
<evidence type="ECO:0000259" key="12">
    <source>
        <dbReference type="Pfam" id="PF07715"/>
    </source>
</evidence>
<dbReference type="Pfam" id="PF00593">
    <property type="entry name" value="TonB_dep_Rec_b-barrel"/>
    <property type="match status" value="1"/>
</dbReference>
<dbReference type="SUPFAM" id="SSF49464">
    <property type="entry name" value="Carboxypeptidase regulatory domain-like"/>
    <property type="match status" value="1"/>
</dbReference>
<evidence type="ECO:0000256" key="7">
    <source>
        <dbReference type="ARBA" id="ARBA00023237"/>
    </source>
</evidence>
<feature type="domain" description="TonB-dependent receptor plug" evidence="12">
    <location>
        <begin position="118"/>
        <end position="234"/>
    </location>
</feature>
<reference evidence="13 14" key="1">
    <citation type="submission" date="2016-11" db="EMBL/GenBank/DDBJ databases">
        <authorList>
            <person name="Jaros S."/>
            <person name="Januszkiewicz K."/>
            <person name="Wedrychowicz H."/>
        </authorList>
    </citation>
    <scope>NUCLEOTIDE SEQUENCE [LARGE SCALE GENOMIC DNA]</scope>
    <source>
        <strain evidence="13 14">DSM 27063</strain>
    </source>
</reference>
<dbReference type="OrthoDB" id="9768177at2"/>
<feature type="domain" description="TonB-dependent receptor-like beta-barrel" evidence="11">
    <location>
        <begin position="391"/>
        <end position="951"/>
    </location>
</feature>
<keyword evidence="3 8" id="KW-1134">Transmembrane beta strand</keyword>
<dbReference type="PROSITE" id="PS52016">
    <property type="entry name" value="TONB_DEPENDENT_REC_3"/>
    <property type="match status" value="1"/>
</dbReference>
<keyword evidence="5 9" id="KW-0798">TonB box</keyword>
<dbReference type="EMBL" id="FQZE01000001">
    <property type="protein sequence ID" value="SHI35353.1"/>
    <property type="molecule type" value="Genomic_DNA"/>
</dbReference>
<dbReference type="Gene3D" id="2.60.40.1120">
    <property type="entry name" value="Carboxypeptidase-like, regulatory domain"/>
    <property type="match status" value="1"/>
</dbReference>
<dbReference type="InterPro" id="IPR023996">
    <property type="entry name" value="TonB-dep_OMP_SusC/RagA"/>
</dbReference>
<keyword evidence="14" id="KW-1185">Reference proteome</keyword>
<evidence type="ECO:0000256" key="2">
    <source>
        <dbReference type="ARBA" id="ARBA00022448"/>
    </source>
</evidence>